<dbReference type="GO" id="GO:0006508">
    <property type="term" value="P:proteolysis"/>
    <property type="evidence" value="ECO:0007669"/>
    <property type="project" value="UniProtKB-KW"/>
</dbReference>
<keyword evidence="2" id="KW-1185">Reference proteome</keyword>
<keyword evidence="1" id="KW-0378">Hydrolase</keyword>
<dbReference type="AlphaFoldDB" id="A0A7L9FIY5"/>
<dbReference type="EMBL" id="CP062310">
    <property type="protein sequence ID" value="QOJ79740.1"/>
    <property type="molecule type" value="Genomic_DNA"/>
</dbReference>
<dbReference type="Proteomes" id="UP000594121">
    <property type="component" value="Chromosome"/>
</dbReference>
<keyword evidence="1" id="KW-0645">Protease</keyword>
<gene>
    <name evidence="1" type="ORF">IG193_02000</name>
</gene>
<proteinExistence type="predicted"/>
<reference evidence="1 2" key="1">
    <citation type="submission" date="2020-10" db="EMBL/GenBank/DDBJ databases">
        <title>Thermofilum lucidum 3507LT sp. nov. a novel member of Thermofilaceae family isolated from Chile hot spring, and proposal of description order Thermofilales.</title>
        <authorList>
            <person name="Zayulina K.S."/>
            <person name="Elcheninov A.G."/>
            <person name="Toshchakov S.V."/>
            <person name="Kublanov I.V."/>
        </authorList>
    </citation>
    <scope>NUCLEOTIDE SEQUENCE [LARGE SCALE GENOMIC DNA]</scope>
    <source>
        <strain evidence="1 2">3507LT</strain>
    </source>
</reference>
<sequence length="131" mass="14374">MGFIRVRFGVYNPVNPGDVVEVEGLVDTGVIYTVVPRSVLDKLGVKPLERRRFRAFGGYVERDVGEAGVVLMGRRRTVPVVFGEVDEIVVLGVTALEAFGLEVDVVRGSLREAELLMLLQSKVGRSPQFQG</sequence>
<organism evidence="1 2">
    <name type="scientific">Infirmifilum lucidum</name>
    <dbReference type="NCBI Taxonomy" id="2776706"/>
    <lineage>
        <taxon>Archaea</taxon>
        <taxon>Thermoproteota</taxon>
        <taxon>Thermoprotei</taxon>
        <taxon>Thermofilales</taxon>
        <taxon>Thermofilaceae</taxon>
        <taxon>Infirmifilum</taxon>
    </lineage>
</organism>
<dbReference type="KEGG" id="thel:IG193_02000"/>
<dbReference type="InterPro" id="IPR021109">
    <property type="entry name" value="Peptidase_aspartic_dom_sf"/>
</dbReference>
<name>A0A7L9FIY5_9CREN</name>
<evidence type="ECO:0000313" key="2">
    <source>
        <dbReference type="Proteomes" id="UP000594121"/>
    </source>
</evidence>
<dbReference type="InParanoid" id="A0A7L9FIY5"/>
<evidence type="ECO:0000313" key="1">
    <source>
        <dbReference type="EMBL" id="QOJ79740.1"/>
    </source>
</evidence>
<accession>A0A7L9FIY5</accession>
<dbReference type="GO" id="GO:0008233">
    <property type="term" value="F:peptidase activity"/>
    <property type="evidence" value="ECO:0007669"/>
    <property type="project" value="UniProtKB-KW"/>
</dbReference>
<protein>
    <submittedName>
        <fullName evidence="1">Aspartyl protease</fullName>
    </submittedName>
</protein>
<dbReference type="Gene3D" id="2.40.70.10">
    <property type="entry name" value="Acid Proteases"/>
    <property type="match status" value="1"/>
</dbReference>